<evidence type="ECO:0000256" key="1">
    <source>
        <dbReference type="SAM" id="Phobius"/>
    </source>
</evidence>
<evidence type="ECO:0000313" key="4">
    <source>
        <dbReference type="Proteomes" id="UP001175000"/>
    </source>
</evidence>
<dbReference type="EMBL" id="JAULSU010000004">
    <property type="protein sequence ID" value="KAK0620686.1"/>
    <property type="molecule type" value="Genomic_DNA"/>
</dbReference>
<name>A0AA39WSF1_9PEZI</name>
<organism evidence="3 4">
    <name type="scientific">Immersiella caudata</name>
    <dbReference type="NCBI Taxonomy" id="314043"/>
    <lineage>
        <taxon>Eukaryota</taxon>
        <taxon>Fungi</taxon>
        <taxon>Dikarya</taxon>
        <taxon>Ascomycota</taxon>
        <taxon>Pezizomycotina</taxon>
        <taxon>Sordariomycetes</taxon>
        <taxon>Sordariomycetidae</taxon>
        <taxon>Sordariales</taxon>
        <taxon>Lasiosphaeriaceae</taxon>
        <taxon>Immersiella</taxon>
    </lineage>
</organism>
<proteinExistence type="predicted"/>
<accession>A0AA39WSF1</accession>
<feature type="chain" id="PRO_5041362759" evidence="2">
    <location>
        <begin position="38"/>
        <end position="180"/>
    </location>
</feature>
<comment type="caution">
    <text evidence="3">The sequence shown here is derived from an EMBL/GenBank/DDBJ whole genome shotgun (WGS) entry which is preliminary data.</text>
</comment>
<keyword evidence="2" id="KW-0732">Signal</keyword>
<dbReference type="AlphaFoldDB" id="A0AA39WSF1"/>
<gene>
    <name evidence="3" type="ORF">B0T14DRAFT_236286</name>
</gene>
<evidence type="ECO:0000256" key="2">
    <source>
        <dbReference type="SAM" id="SignalP"/>
    </source>
</evidence>
<sequence>MSASSPSQFSHQLAAKLMDARVYFFLALCLAVPVIAGEEENYEQRFDEMVNNLATDVAPFLALFREQVTKQYLGESMSFWGYFIFASVPIGIITTIASAIRVREPKRLRSFVGRLQEAAGVVEAELCTSTSHNACELFHSGGIARIIGRPKILEIIHFPRAPYHLGSPDGQPTAELHVFN</sequence>
<keyword evidence="1" id="KW-0812">Transmembrane</keyword>
<keyword evidence="1" id="KW-0472">Membrane</keyword>
<dbReference type="Proteomes" id="UP001175000">
    <property type="component" value="Unassembled WGS sequence"/>
</dbReference>
<evidence type="ECO:0000313" key="3">
    <source>
        <dbReference type="EMBL" id="KAK0620686.1"/>
    </source>
</evidence>
<keyword evidence="1" id="KW-1133">Transmembrane helix</keyword>
<feature type="transmembrane region" description="Helical" evidence="1">
    <location>
        <begin position="79"/>
        <end position="100"/>
    </location>
</feature>
<reference evidence="3" key="1">
    <citation type="submission" date="2023-06" db="EMBL/GenBank/DDBJ databases">
        <title>Genome-scale phylogeny and comparative genomics of the fungal order Sordariales.</title>
        <authorList>
            <consortium name="Lawrence Berkeley National Laboratory"/>
            <person name="Hensen N."/>
            <person name="Bonometti L."/>
            <person name="Westerberg I."/>
            <person name="Brannstrom I.O."/>
            <person name="Guillou S."/>
            <person name="Cros-Aarteil S."/>
            <person name="Calhoun S."/>
            <person name="Haridas S."/>
            <person name="Kuo A."/>
            <person name="Mondo S."/>
            <person name="Pangilinan J."/>
            <person name="Riley R."/>
            <person name="Labutti K."/>
            <person name="Andreopoulos B."/>
            <person name="Lipzen A."/>
            <person name="Chen C."/>
            <person name="Yanf M."/>
            <person name="Daum C."/>
            <person name="Ng V."/>
            <person name="Clum A."/>
            <person name="Steindorff A."/>
            <person name="Ohm R."/>
            <person name="Martin F."/>
            <person name="Silar P."/>
            <person name="Natvig D."/>
            <person name="Lalanne C."/>
            <person name="Gautier V."/>
            <person name="Ament-Velasquez S.L."/>
            <person name="Kruys A."/>
            <person name="Hutchinson M.I."/>
            <person name="Powell A.J."/>
            <person name="Barry K."/>
            <person name="Miller A.N."/>
            <person name="Grigoriev I.V."/>
            <person name="Debuchy R."/>
            <person name="Gladieux P."/>
            <person name="Thoren M.H."/>
            <person name="Johannesson H."/>
        </authorList>
    </citation>
    <scope>NUCLEOTIDE SEQUENCE</scope>
    <source>
        <strain evidence="3">CBS 606.72</strain>
    </source>
</reference>
<feature type="signal peptide" evidence="2">
    <location>
        <begin position="1"/>
        <end position="37"/>
    </location>
</feature>
<protein>
    <submittedName>
        <fullName evidence="3">Uncharacterized protein</fullName>
    </submittedName>
</protein>
<keyword evidence="4" id="KW-1185">Reference proteome</keyword>